<organism evidence="4 5">
    <name type="scientific">Cudoniella acicularis</name>
    <dbReference type="NCBI Taxonomy" id="354080"/>
    <lineage>
        <taxon>Eukaryota</taxon>
        <taxon>Fungi</taxon>
        <taxon>Dikarya</taxon>
        <taxon>Ascomycota</taxon>
        <taxon>Pezizomycotina</taxon>
        <taxon>Leotiomycetes</taxon>
        <taxon>Helotiales</taxon>
        <taxon>Tricladiaceae</taxon>
        <taxon>Cudoniella</taxon>
    </lineage>
</organism>
<dbReference type="InterPro" id="IPR011600">
    <property type="entry name" value="Pept_C14_caspase"/>
</dbReference>
<protein>
    <recommendedName>
        <fullName evidence="3">Peptidase C14 caspase domain-containing protein</fullName>
    </recommendedName>
</protein>
<evidence type="ECO:0000256" key="1">
    <source>
        <dbReference type="SAM" id="Coils"/>
    </source>
</evidence>
<sequence length="651" mass="73742">MNGSMVPRNIAPNMFIEYARTISVNFPDTNVERYDKERPENVAPPSNQQSRPTQNVHVLLMYWEEDDMQVWREINGLRHVLEVNYNFDIKIFEIPSQNPDDRVEAALLEMKGKLAPGDLAIVYYGGHGAVNPMLRLCISANQERNTPRLDWSVHQARLQRWSNDVVIILDCCDAAGSVTTVPKDNSSGRTEIIAAAGSPGSANRPSGPLRRERFSFTDHLTSQLRERLQTAQQGGFTVASLYKGLLQDFVRDNFLPRNDPLERVNPALPTPVHIMLKDTPEPSIIIRTMTRSSERSEAPGTERERLEDEGLSTGNEEETHESNPPDAGCVQEELQEFSTDEEYRNTATQFRLEQTRSLQEAVREFSTDERRAAARRVLLEQISSLLAELRELLTEEDQDLNRELTESDEVLESVEVENDFHNTDLEDSVKDVGTLREIFEGQYHFTVSVCRIPSKDPFKTADSMLSQYKSQFSDPDSLLIVYYSRHSSVGPGMRLHLSATNNPETEAETRLICPSGRAYLDWMPFQAQLECMDSDFLIILDSCESAGAVFAKQYRNSRARTELIAGCGYPGLSYGFTEPLRAVLHHGRELTVLSLYTNLLRLVLYDNHFKHLQNPEMMPATPVYINLTSGAEKPSIPKLMCLKKRCFSPGT</sequence>
<evidence type="ECO:0000259" key="3">
    <source>
        <dbReference type="Pfam" id="PF00656"/>
    </source>
</evidence>
<reference evidence="4 5" key="1">
    <citation type="submission" date="2020-03" db="EMBL/GenBank/DDBJ databases">
        <title>Draft Genome Sequence of Cudoniella acicularis.</title>
        <authorList>
            <person name="Buettner E."/>
            <person name="Kellner H."/>
        </authorList>
    </citation>
    <scope>NUCLEOTIDE SEQUENCE [LARGE SCALE GENOMIC DNA]</scope>
    <source>
        <strain evidence="4 5">DSM 108380</strain>
    </source>
</reference>
<dbReference type="AlphaFoldDB" id="A0A8H4RVA4"/>
<accession>A0A8H4RVA4</accession>
<gene>
    <name evidence="4" type="ORF">G7Y89_g1434</name>
</gene>
<feature type="compositionally biased region" description="Basic and acidic residues" evidence="2">
    <location>
        <begin position="292"/>
        <end position="308"/>
    </location>
</feature>
<feature type="compositionally biased region" description="Acidic residues" evidence="2">
    <location>
        <begin position="309"/>
        <end position="319"/>
    </location>
</feature>
<evidence type="ECO:0000256" key="2">
    <source>
        <dbReference type="SAM" id="MobiDB-lite"/>
    </source>
</evidence>
<evidence type="ECO:0000313" key="4">
    <source>
        <dbReference type="EMBL" id="KAF4636649.1"/>
    </source>
</evidence>
<keyword evidence="5" id="KW-1185">Reference proteome</keyword>
<feature type="domain" description="Peptidase C14 caspase" evidence="3">
    <location>
        <begin position="418"/>
        <end position="544"/>
    </location>
</feature>
<dbReference type="GO" id="GO:0006508">
    <property type="term" value="P:proteolysis"/>
    <property type="evidence" value="ECO:0007669"/>
    <property type="project" value="InterPro"/>
</dbReference>
<feature type="region of interest" description="Disordered" evidence="2">
    <location>
        <begin position="289"/>
        <end position="328"/>
    </location>
</feature>
<feature type="coiled-coil region" evidence="1">
    <location>
        <begin position="375"/>
        <end position="406"/>
    </location>
</feature>
<dbReference type="Pfam" id="PF00656">
    <property type="entry name" value="Peptidase_C14"/>
    <property type="match status" value="1"/>
</dbReference>
<name>A0A8H4RVA4_9HELO</name>
<dbReference type="EMBL" id="JAAMPI010000055">
    <property type="protein sequence ID" value="KAF4636649.1"/>
    <property type="molecule type" value="Genomic_DNA"/>
</dbReference>
<proteinExistence type="predicted"/>
<comment type="caution">
    <text evidence="4">The sequence shown here is derived from an EMBL/GenBank/DDBJ whole genome shotgun (WGS) entry which is preliminary data.</text>
</comment>
<dbReference type="GO" id="GO:0004197">
    <property type="term" value="F:cysteine-type endopeptidase activity"/>
    <property type="evidence" value="ECO:0007669"/>
    <property type="project" value="InterPro"/>
</dbReference>
<dbReference type="OrthoDB" id="4760831at2759"/>
<keyword evidence="1" id="KW-0175">Coiled coil</keyword>
<dbReference type="Proteomes" id="UP000566819">
    <property type="component" value="Unassembled WGS sequence"/>
</dbReference>
<evidence type="ECO:0000313" key="5">
    <source>
        <dbReference type="Proteomes" id="UP000566819"/>
    </source>
</evidence>